<keyword evidence="6" id="KW-1185">Reference proteome</keyword>
<dbReference type="PANTHER" id="PTHR31174">
    <property type="entry name" value="SEED MATURATION FAMILY PROTEIN"/>
    <property type="match status" value="1"/>
</dbReference>
<feature type="compositionally biased region" description="Low complexity" evidence="3">
    <location>
        <begin position="14"/>
        <end position="40"/>
    </location>
</feature>
<dbReference type="InterPro" id="IPR042971">
    <property type="entry name" value="LEA_SMP"/>
</dbReference>
<feature type="domain" description="SMP" evidence="4">
    <location>
        <begin position="226"/>
        <end position="284"/>
    </location>
</feature>
<evidence type="ECO:0000313" key="6">
    <source>
        <dbReference type="Proteomes" id="UP000324897"/>
    </source>
</evidence>
<dbReference type="AlphaFoldDB" id="A0A5J9TCI0"/>
<comment type="similarity">
    <text evidence="1">Belongs to the LEA type SMP family.</text>
</comment>
<evidence type="ECO:0000256" key="3">
    <source>
        <dbReference type="SAM" id="MobiDB-lite"/>
    </source>
</evidence>
<gene>
    <name evidence="5" type="ORF">EJB05_42451</name>
</gene>
<feature type="non-terminal residue" evidence="5">
    <location>
        <position position="1"/>
    </location>
</feature>
<dbReference type="Proteomes" id="UP000324897">
    <property type="component" value="Chromosome 3"/>
</dbReference>
<evidence type="ECO:0000256" key="2">
    <source>
        <dbReference type="ARBA" id="ARBA00022737"/>
    </source>
</evidence>
<dbReference type="OrthoDB" id="2014755at2759"/>
<sequence length="292" mass="29552">MAQAQPRREDVDEQLQAAEAAPEMQQQEAPQQQQDMSDQAAIRYGHVFAVTGDLAGQPISPRDAAAMRSAEDSVAGVQVPEAAGGGFSAATAMETAAAYNQAVGAVRPGQASDAASVHGITVTQTAVPGGRVVTEFVAGQVVGQYSVADPLPAAEEDATKITIGEALEATARARGGRPIDSADAEAIRAAEMSALRADITMPGGLGDQAQAAARTNTQATRDDDKVKVGDVLSDATAKMAGDKAAATEDATRVVQAEKFNDAGARARAGGVGAAVATAARLNEDNALGDDAA</sequence>
<organism evidence="5 6">
    <name type="scientific">Eragrostis curvula</name>
    <name type="common">weeping love grass</name>
    <dbReference type="NCBI Taxonomy" id="38414"/>
    <lineage>
        <taxon>Eukaryota</taxon>
        <taxon>Viridiplantae</taxon>
        <taxon>Streptophyta</taxon>
        <taxon>Embryophyta</taxon>
        <taxon>Tracheophyta</taxon>
        <taxon>Spermatophyta</taxon>
        <taxon>Magnoliopsida</taxon>
        <taxon>Liliopsida</taxon>
        <taxon>Poales</taxon>
        <taxon>Poaceae</taxon>
        <taxon>PACMAD clade</taxon>
        <taxon>Chloridoideae</taxon>
        <taxon>Eragrostideae</taxon>
        <taxon>Eragrostidinae</taxon>
        <taxon>Eragrostis</taxon>
    </lineage>
</organism>
<name>A0A5J9TCI0_9POAL</name>
<comment type="caution">
    <text evidence="5">The sequence shown here is derived from an EMBL/GenBank/DDBJ whole genome shotgun (WGS) entry which is preliminary data.</text>
</comment>
<dbReference type="Pfam" id="PF04927">
    <property type="entry name" value="SMP"/>
    <property type="match status" value="3"/>
</dbReference>
<feature type="compositionally biased region" description="Basic and acidic residues" evidence="3">
    <location>
        <begin position="1"/>
        <end position="10"/>
    </location>
</feature>
<accession>A0A5J9TCI0</accession>
<protein>
    <recommendedName>
        <fullName evidence="4">SMP domain-containing protein</fullName>
    </recommendedName>
</protein>
<dbReference type="InterPro" id="IPR007011">
    <property type="entry name" value="LEA_SMP_dom"/>
</dbReference>
<evidence type="ECO:0000259" key="4">
    <source>
        <dbReference type="Pfam" id="PF04927"/>
    </source>
</evidence>
<keyword evidence="2" id="KW-0677">Repeat</keyword>
<feature type="domain" description="SMP" evidence="4">
    <location>
        <begin position="161"/>
        <end position="218"/>
    </location>
</feature>
<dbReference type="Gramene" id="TVU09014">
    <property type="protein sequence ID" value="TVU09014"/>
    <property type="gene ID" value="EJB05_42451"/>
</dbReference>
<reference evidence="5 6" key="1">
    <citation type="journal article" date="2019" name="Sci. Rep.">
        <title>A high-quality genome of Eragrostis curvula grass provides insights into Poaceae evolution and supports new strategies to enhance forage quality.</title>
        <authorList>
            <person name="Carballo J."/>
            <person name="Santos B.A.C.M."/>
            <person name="Zappacosta D."/>
            <person name="Garbus I."/>
            <person name="Selva J.P."/>
            <person name="Gallo C.A."/>
            <person name="Diaz A."/>
            <person name="Albertini E."/>
            <person name="Caccamo M."/>
            <person name="Echenique V."/>
        </authorList>
    </citation>
    <scope>NUCLEOTIDE SEQUENCE [LARGE SCALE GENOMIC DNA]</scope>
    <source>
        <strain evidence="6">cv. Victoria</strain>
        <tissue evidence="5">Leaf</tissue>
    </source>
</reference>
<evidence type="ECO:0000313" key="5">
    <source>
        <dbReference type="EMBL" id="TVU09014.1"/>
    </source>
</evidence>
<dbReference type="EMBL" id="RWGY01000039">
    <property type="protein sequence ID" value="TVU09014.1"/>
    <property type="molecule type" value="Genomic_DNA"/>
</dbReference>
<dbReference type="PANTHER" id="PTHR31174:SF20">
    <property type="entry name" value="OS06G0341300 PROTEIN"/>
    <property type="match status" value="1"/>
</dbReference>
<feature type="domain" description="SMP" evidence="4">
    <location>
        <begin position="42"/>
        <end position="102"/>
    </location>
</feature>
<proteinExistence type="inferred from homology"/>
<evidence type="ECO:0000256" key="1">
    <source>
        <dbReference type="ARBA" id="ARBA00010733"/>
    </source>
</evidence>
<feature type="region of interest" description="Disordered" evidence="3">
    <location>
        <begin position="1"/>
        <end position="40"/>
    </location>
</feature>